<dbReference type="PANTHER" id="PTHR36834:SF2">
    <property type="entry name" value="MEMBRANE PROTEIN"/>
    <property type="match status" value="1"/>
</dbReference>
<dbReference type="EMBL" id="CP041372">
    <property type="protein sequence ID" value="QKS73239.1"/>
    <property type="molecule type" value="Genomic_DNA"/>
</dbReference>
<evidence type="ECO:0000313" key="4">
    <source>
        <dbReference type="Proteomes" id="UP000318138"/>
    </source>
</evidence>
<feature type="transmembrane region" description="Helical" evidence="1">
    <location>
        <begin position="61"/>
        <end position="80"/>
    </location>
</feature>
<reference evidence="4" key="1">
    <citation type="submission" date="2019-07" db="EMBL/GenBank/DDBJ databases">
        <title>Bacillus alkalisoli sp. nov. isolated from saline soil.</title>
        <authorList>
            <person name="Sun J.-Q."/>
            <person name="Xu L."/>
        </authorList>
    </citation>
    <scope>NUCLEOTIDE SEQUENCE [LARGE SCALE GENOMIC DNA]</scope>
    <source>
        <strain evidence="4">M4U3P1</strain>
    </source>
</reference>
<feature type="transmembrane region" description="Helical" evidence="1">
    <location>
        <begin position="123"/>
        <end position="140"/>
    </location>
</feature>
<gene>
    <name evidence="3" type="ORF">FLK61_32010</name>
</gene>
<feature type="transmembrane region" description="Helical" evidence="1">
    <location>
        <begin position="92"/>
        <end position="111"/>
    </location>
</feature>
<dbReference type="Proteomes" id="UP000318138">
    <property type="component" value="Chromosome"/>
</dbReference>
<dbReference type="NCBIfam" id="NF037970">
    <property type="entry name" value="vanZ_1"/>
    <property type="match status" value="1"/>
</dbReference>
<feature type="domain" description="VanZ-like" evidence="2">
    <location>
        <begin position="6"/>
        <end position="140"/>
    </location>
</feature>
<sequence length="145" mass="16547">MIAFLFFAYTFLLLYTVFFAWNHGSSYGPAGPGGRNYNLEPFLSIYNIATYSDTVWIPLRILVGNVILFMPFGFLFPLMVEKFRKARVVSGMITPIILSFLLSVTIEINQFLFTMRVANVDDVILNTLGGTLGVLIYRIMRLIRK</sequence>
<dbReference type="InterPro" id="IPR053150">
    <property type="entry name" value="Teicoplanin_resist-assoc"/>
</dbReference>
<organism evidence="3 4">
    <name type="scientific">Paenalkalicoccus suaedae</name>
    <dbReference type="NCBI Taxonomy" id="2592382"/>
    <lineage>
        <taxon>Bacteria</taxon>
        <taxon>Bacillati</taxon>
        <taxon>Bacillota</taxon>
        <taxon>Bacilli</taxon>
        <taxon>Bacillales</taxon>
        <taxon>Bacillaceae</taxon>
        <taxon>Paenalkalicoccus</taxon>
    </lineage>
</organism>
<keyword evidence="1" id="KW-0472">Membrane</keyword>
<dbReference type="KEGG" id="psua:FLK61_32010"/>
<accession>A0A859FKD2</accession>
<keyword evidence="4" id="KW-1185">Reference proteome</keyword>
<dbReference type="PANTHER" id="PTHR36834">
    <property type="entry name" value="MEMBRANE PROTEIN-RELATED"/>
    <property type="match status" value="1"/>
</dbReference>
<keyword evidence="1" id="KW-0812">Transmembrane</keyword>
<name>A0A859FKD2_9BACI</name>
<keyword evidence="1" id="KW-1133">Transmembrane helix</keyword>
<evidence type="ECO:0000259" key="2">
    <source>
        <dbReference type="Pfam" id="PF04892"/>
    </source>
</evidence>
<dbReference type="InterPro" id="IPR006976">
    <property type="entry name" value="VanZ-like"/>
</dbReference>
<protein>
    <submittedName>
        <fullName evidence="3">VanZ family protein</fullName>
    </submittedName>
</protein>
<evidence type="ECO:0000256" key="1">
    <source>
        <dbReference type="SAM" id="Phobius"/>
    </source>
</evidence>
<proteinExistence type="predicted"/>
<evidence type="ECO:0000313" key="3">
    <source>
        <dbReference type="EMBL" id="QKS73239.1"/>
    </source>
</evidence>
<dbReference type="AlphaFoldDB" id="A0A859FKD2"/>
<dbReference type="Pfam" id="PF04892">
    <property type="entry name" value="VanZ"/>
    <property type="match status" value="1"/>
</dbReference>